<evidence type="ECO:0000313" key="2">
    <source>
        <dbReference type="Proteomes" id="UP000828390"/>
    </source>
</evidence>
<dbReference type="EMBL" id="JAIWYP010000012">
    <property type="protein sequence ID" value="KAH3729369.1"/>
    <property type="molecule type" value="Genomic_DNA"/>
</dbReference>
<reference evidence="1" key="2">
    <citation type="submission" date="2020-11" db="EMBL/GenBank/DDBJ databases">
        <authorList>
            <person name="McCartney M.A."/>
            <person name="Auch B."/>
            <person name="Kono T."/>
            <person name="Mallez S."/>
            <person name="Becker A."/>
            <person name="Gohl D.M."/>
            <person name="Silverstein K.A.T."/>
            <person name="Koren S."/>
            <person name="Bechman K.B."/>
            <person name="Herman A."/>
            <person name="Abrahante J.E."/>
            <person name="Garbe J."/>
        </authorList>
    </citation>
    <scope>NUCLEOTIDE SEQUENCE</scope>
    <source>
        <strain evidence="1">Duluth1</strain>
        <tissue evidence="1">Whole animal</tissue>
    </source>
</reference>
<name>A0A9D4HS66_DREPO</name>
<comment type="caution">
    <text evidence="1">The sequence shown here is derived from an EMBL/GenBank/DDBJ whole genome shotgun (WGS) entry which is preliminary data.</text>
</comment>
<sequence>MSAIKLTASRTTSVNVGHTTDRISNNLRQCRPYNRPYLAKPHTMPAVQLTVSCKTAHSDGLTTDRNLQSHTMPAIQLTASLTTSENAGLTTDRILHNLRQ</sequence>
<proteinExistence type="predicted"/>
<evidence type="ECO:0000313" key="1">
    <source>
        <dbReference type="EMBL" id="KAH3729369.1"/>
    </source>
</evidence>
<accession>A0A9D4HS66</accession>
<organism evidence="1 2">
    <name type="scientific">Dreissena polymorpha</name>
    <name type="common">Zebra mussel</name>
    <name type="synonym">Mytilus polymorpha</name>
    <dbReference type="NCBI Taxonomy" id="45954"/>
    <lineage>
        <taxon>Eukaryota</taxon>
        <taxon>Metazoa</taxon>
        <taxon>Spiralia</taxon>
        <taxon>Lophotrochozoa</taxon>
        <taxon>Mollusca</taxon>
        <taxon>Bivalvia</taxon>
        <taxon>Autobranchia</taxon>
        <taxon>Heteroconchia</taxon>
        <taxon>Euheterodonta</taxon>
        <taxon>Imparidentia</taxon>
        <taxon>Neoheterodontei</taxon>
        <taxon>Myida</taxon>
        <taxon>Dreissenoidea</taxon>
        <taxon>Dreissenidae</taxon>
        <taxon>Dreissena</taxon>
    </lineage>
</organism>
<dbReference type="AlphaFoldDB" id="A0A9D4HS66"/>
<protein>
    <submittedName>
        <fullName evidence="1">Uncharacterized protein</fullName>
    </submittedName>
</protein>
<dbReference type="Proteomes" id="UP000828390">
    <property type="component" value="Unassembled WGS sequence"/>
</dbReference>
<gene>
    <name evidence="1" type="ORF">DPMN_055337</name>
</gene>
<keyword evidence="2" id="KW-1185">Reference proteome</keyword>
<reference evidence="1" key="1">
    <citation type="journal article" date="2019" name="bioRxiv">
        <title>The Genome of the Zebra Mussel, Dreissena polymorpha: A Resource for Invasive Species Research.</title>
        <authorList>
            <person name="McCartney M.A."/>
            <person name="Auch B."/>
            <person name="Kono T."/>
            <person name="Mallez S."/>
            <person name="Zhang Y."/>
            <person name="Obille A."/>
            <person name="Becker A."/>
            <person name="Abrahante J.E."/>
            <person name="Garbe J."/>
            <person name="Badalamenti J.P."/>
            <person name="Herman A."/>
            <person name="Mangelson H."/>
            <person name="Liachko I."/>
            <person name="Sullivan S."/>
            <person name="Sone E.D."/>
            <person name="Koren S."/>
            <person name="Silverstein K.A.T."/>
            <person name="Beckman K.B."/>
            <person name="Gohl D.M."/>
        </authorList>
    </citation>
    <scope>NUCLEOTIDE SEQUENCE</scope>
    <source>
        <strain evidence="1">Duluth1</strain>
        <tissue evidence="1">Whole animal</tissue>
    </source>
</reference>